<evidence type="ECO:0000259" key="6">
    <source>
        <dbReference type="PROSITE" id="PS50850"/>
    </source>
</evidence>
<feature type="transmembrane region" description="Helical" evidence="5">
    <location>
        <begin position="68"/>
        <end position="90"/>
    </location>
</feature>
<dbReference type="InterPro" id="IPR020846">
    <property type="entry name" value="MFS_dom"/>
</dbReference>
<feature type="transmembrane region" description="Helical" evidence="5">
    <location>
        <begin position="427"/>
        <end position="445"/>
    </location>
</feature>
<feature type="transmembrane region" description="Helical" evidence="5">
    <location>
        <begin position="364"/>
        <end position="385"/>
    </location>
</feature>
<feature type="transmembrane region" description="Helical" evidence="5">
    <location>
        <begin position="36"/>
        <end position="56"/>
    </location>
</feature>
<name>A0ABM4B580_HYDVU</name>
<dbReference type="RefSeq" id="XP_065643982.1">
    <property type="nucleotide sequence ID" value="XM_065787910.1"/>
</dbReference>
<evidence type="ECO:0000256" key="2">
    <source>
        <dbReference type="ARBA" id="ARBA00022692"/>
    </source>
</evidence>
<sequence length="471" mass="53909">MKCYILTCDQKMIMIEPLENESFVSRQKETERTTTTVFAVFIASLLSVSFGFVLHFPNPLKLVNERWYTAGHISFVIAASIGSVFARIFIDKLGRRSTILMTSIISLLGYVLLIIGCPQIQSIEGFSNFITGFGCIYCGIGVGMTSLVVPVYIAEVSSARIRGIMGTITNHAIVFGIFLYSLTAEIYDWNVKYHYSALVGLVIVLLSFLIILMPETPRWLLANNQRDKAFKNQLWLLGIESNAEDECNNIEINLAHQHIASVNDFRSPGLFRPLAIGSLLFLIHQFTLIGYINYLSHLLMHFKELYTIIICFLLQLVLSLVGCFIVERFYRRYLLLFGSAILLFCSIGFAVLSDLKKANDKMWVAYLIIYAIIFITIWGSLPWIIASEIFPPRARGLLGGIVRSFIWLLFIPMERLFLWLVFENGSLWFTSSVSFISILFVYYIVPETKKLTLEEIEHYYLIYRGFRNYLL</sequence>
<keyword evidence="7" id="KW-1185">Reference proteome</keyword>
<dbReference type="InterPro" id="IPR050549">
    <property type="entry name" value="MFS_Trehalose_Transporter"/>
</dbReference>
<dbReference type="PANTHER" id="PTHR48021:SF1">
    <property type="entry name" value="GH07001P-RELATED"/>
    <property type="match status" value="1"/>
</dbReference>
<feature type="transmembrane region" description="Helical" evidence="5">
    <location>
        <begin position="193"/>
        <end position="213"/>
    </location>
</feature>
<dbReference type="InterPro" id="IPR003663">
    <property type="entry name" value="Sugar/inositol_transpt"/>
</dbReference>
<feature type="transmembrane region" description="Helical" evidence="5">
    <location>
        <begin position="333"/>
        <end position="352"/>
    </location>
</feature>
<dbReference type="Proteomes" id="UP001652625">
    <property type="component" value="Chromosome 01"/>
</dbReference>
<feature type="transmembrane region" description="Helical" evidence="5">
    <location>
        <begin position="274"/>
        <end position="294"/>
    </location>
</feature>
<dbReference type="PROSITE" id="PS50850">
    <property type="entry name" value="MFS"/>
    <property type="match status" value="1"/>
</dbReference>
<dbReference type="PANTHER" id="PTHR48021">
    <property type="match status" value="1"/>
</dbReference>
<keyword evidence="3 5" id="KW-1133">Transmembrane helix</keyword>
<keyword evidence="4 5" id="KW-0472">Membrane</keyword>
<evidence type="ECO:0000256" key="4">
    <source>
        <dbReference type="ARBA" id="ARBA00023136"/>
    </source>
</evidence>
<feature type="transmembrane region" description="Helical" evidence="5">
    <location>
        <begin position="161"/>
        <end position="181"/>
    </location>
</feature>
<dbReference type="Gene3D" id="1.20.1250.20">
    <property type="entry name" value="MFS general substrate transporter like domains"/>
    <property type="match status" value="1"/>
</dbReference>
<feature type="transmembrane region" description="Helical" evidence="5">
    <location>
        <begin position="306"/>
        <end position="326"/>
    </location>
</feature>
<comment type="subcellular location">
    <subcellularLocation>
        <location evidence="1">Membrane</location>
        <topology evidence="1">Multi-pass membrane protein</topology>
    </subcellularLocation>
</comment>
<dbReference type="SUPFAM" id="SSF103473">
    <property type="entry name" value="MFS general substrate transporter"/>
    <property type="match status" value="1"/>
</dbReference>
<proteinExistence type="predicted"/>
<evidence type="ECO:0000256" key="3">
    <source>
        <dbReference type="ARBA" id="ARBA00022989"/>
    </source>
</evidence>
<dbReference type="Pfam" id="PF00083">
    <property type="entry name" value="Sugar_tr"/>
    <property type="match status" value="1"/>
</dbReference>
<accession>A0ABM4B580</accession>
<dbReference type="PRINTS" id="PR00171">
    <property type="entry name" value="SUGRTRNSPORT"/>
</dbReference>
<dbReference type="InterPro" id="IPR036259">
    <property type="entry name" value="MFS_trans_sf"/>
</dbReference>
<organism evidence="7 8">
    <name type="scientific">Hydra vulgaris</name>
    <name type="common">Hydra</name>
    <name type="synonym">Hydra attenuata</name>
    <dbReference type="NCBI Taxonomy" id="6087"/>
    <lineage>
        <taxon>Eukaryota</taxon>
        <taxon>Metazoa</taxon>
        <taxon>Cnidaria</taxon>
        <taxon>Hydrozoa</taxon>
        <taxon>Hydroidolina</taxon>
        <taxon>Anthoathecata</taxon>
        <taxon>Aplanulata</taxon>
        <taxon>Hydridae</taxon>
        <taxon>Hydra</taxon>
    </lineage>
</organism>
<feature type="transmembrane region" description="Helical" evidence="5">
    <location>
        <begin position="99"/>
        <end position="123"/>
    </location>
</feature>
<reference evidence="8" key="2">
    <citation type="submission" date="2025-08" db="UniProtKB">
        <authorList>
            <consortium name="RefSeq"/>
        </authorList>
    </citation>
    <scope>IDENTIFICATION</scope>
</reference>
<feature type="transmembrane region" description="Helical" evidence="5">
    <location>
        <begin position="129"/>
        <end position="154"/>
    </location>
</feature>
<dbReference type="InterPro" id="IPR005828">
    <property type="entry name" value="MFS_sugar_transport-like"/>
</dbReference>
<evidence type="ECO:0000313" key="8">
    <source>
        <dbReference type="RefSeq" id="XP_065643982.1"/>
    </source>
</evidence>
<feature type="transmembrane region" description="Helical" evidence="5">
    <location>
        <begin position="397"/>
        <end position="421"/>
    </location>
</feature>
<reference evidence="7" key="1">
    <citation type="submission" date="2025-05" db="UniProtKB">
        <authorList>
            <consortium name="RefSeq"/>
        </authorList>
    </citation>
    <scope>NUCLEOTIDE SEQUENCE [LARGE SCALE GENOMIC DNA]</scope>
</reference>
<evidence type="ECO:0000256" key="5">
    <source>
        <dbReference type="SAM" id="Phobius"/>
    </source>
</evidence>
<evidence type="ECO:0000256" key="1">
    <source>
        <dbReference type="ARBA" id="ARBA00004141"/>
    </source>
</evidence>
<keyword evidence="2 5" id="KW-0812">Transmembrane</keyword>
<gene>
    <name evidence="8" type="primary">LOC136075286</name>
</gene>
<evidence type="ECO:0000313" key="7">
    <source>
        <dbReference type="Proteomes" id="UP001652625"/>
    </source>
</evidence>
<dbReference type="GeneID" id="136075286"/>
<feature type="domain" description="Major facilitator superfamily (MFS) profile" evidence="6">
    <location>
        <begin position="1"/>
        <end position="449"/>
    </location>
</feature>
<protein>
    <submittedName>
        <fullName evidence="8">Solute carrier family 2, facilitated glucose transporter member 8-like</fullName>
    </submittedName>
</protein>